<dbReference type="Proteomes" id="UP001596405">
    <property type="component" value="Unassembled WGS sequence"/>
</dbReference>
<dbReference type="EMBL" id="JBHSYQ010000003">
    <property type="protein sequence ID" value="MFC6997298.1"/>
    <property type="molecule type" value="Genomic_DNA"/>
</dbReference>
<protein>
    <submittedName>
        <fullName evidence="1">Uncharacterized protein</fullName>
    </submittedName>
</protein>
<organism evidence="1 2">
    <name type="scientific">Rufibacter roseus</name>
    <dbReference type="NCBI Taxonomy" id="1567108"/>
    <lineage>
        <taxon>Bacteria</taxon>
        <taxon>Pseudomonadati</taxon>
        <taxon>Bacteroidota</taxon>
        <taxon>Cytophagia</taxon>
        <taxon>Cytophagales</taxon>
        <taxon>Hymenobacteraceae</taxon>
        <taxon>Rufibacter</taxon>
    </lineage>
</organism>
<name>A0ABW2DLV6_9BACT</name>
<dbReference type="RefSeq" id="WP_153042029.1">
    <property type="nucleotide sequence ID" value="NZ_LRML01000001.1"/>
</dbReference>
<comment type="caution">
    <text evidence="1">The sequence shown here is derived from an EMBL/GenBank/DDBJ whole genome shotgun (WGS) entry which is preliminary data.</text>
</comment>
<proteinExistence type="predicted"/>
<reference evidence="2" key="1">
    <citation type="journal article" date="2019" name="Int. J. Syst. Evol. Microbiol.">
        <title>The Global Catalogue of Microorganisms (GCM) 10K type strain sequencing project: providing services to taxonomists for standard genome sequencing and annotation.</title>
        <authorList>
            <consortium name="The Broad Institute Genomics Platform"/>
            <consortium name="The Broad Institute Genome Sequencing Center for Infectious Disease"/>
            <person name="Wu L."/>
            <person name="Ma J."/>
        </authorList>
    </citation>
    <scope>NUCLEOTIDE SEQUENCE [LARGE SCALE GENOMIC DNA]</scope>
    <source>
        <strain evidence="2">CGMCC 4.7393</strain>
    </source>
</reference>
<evidence type="ECO:0000313" key="2">
    <source>
        <dbReference type="Proteomes" id="UP001596405"/>
    </source>
</evidence>
<sequence length="120" mass="13766">MRRPPQRTGQALSVHYIIWHAESGWCKHPPAPFKGGVSTGVANAQLKGFYSNQQTGHKRLLKIRCGVFQTYQCFRPAFQKQVNTDNKRKPRKLFSSRGFLAHCRFHGSGMYYIKVKKLNG</sequence>
<accession>A0ABW2DLV6</accession>
<gene>
    <name evidence="1" type="ORF">ACFQHR_06655</name>
</gene>
<keyword evidence="2" id="KW-1185">Reference proteome</keyword>
<evidence type="ECO:0000313" key="1">
    <source>
        <dbReference type="EMBL" id="MFC6997298.1"/>
    </source>
</evidence>